<name>A0A2S5RCX8_9MOLU</name>
<dbReference type="EMBL" id="PHNE01000004">
    <property type="protein sequence ID" value="PPE05170.1"/>
    <property type="molecule type" value="Genomic_DNA"/>
</dbReference>
<reference evidence="1 2" key="1">
    <citation type="submission" date="2017-11" db="EMBL/GenBank/DDBJ databases">
        <title>Genome sequence of Entomoplasma lucivorax PIPN-2 (ATCC 49196).</title>
        <authorList>
            <person name="Lo W.-S."/>
            <person name="Gasparich G.E."/>
            <person name="Kuo C.-H."/>
        </authorList>
    </citation>
    <scope>NUCLEOTIDE SEQUENCE [LARGE SCALE GENOMIC DNA]</scope>
    <source>
        <strain evidence="1 2">PIPN-2</strain>
    </source>
</reference>
<dbReference type="Proteomes" id="UP000237865">
    <property type="component" value="Unassembled WGS sequence"/>
</dbReference>
<organism evidence="1 2">
    <name type="scientific">Williamsoniiplasma lucivorax</name>
    <dbReference type="NCBI Taxonomy" id="209274"/>
    <lineage>
        <taxon>Bacteria</taxon>
        <taxon>Bacillati</taxon>
        <taxon>Mycoplasmatota</taxon>
        <taxon>Mollicutes</taxon>
        <taxon>Entomoplasmatales</taxon>
        <taxon>Williamsoniiplasma</taxon>
    </lineage>
</organism>
<dbReference type="RefSeq" id="WP_028126939.1">
    <property type="nucleotide sequence ID" value="NZ_PHNE01000004.1"/>
</dbReference>
<dbReference type="STRING" id="1399797.GCA_000518285_01751"/>
<gene>
    <name evidence="1" type="ORF">ELUCI_v1c07060</name>
</gene>
<dbReference type="AlphaFoldDB" id="A0A2S5RCX8"/>
<comment type="caution">
    <text evidence="1">The sequence shown here is derived from an EMBL/GenBank/DDBJ whole genome shotgun (WGS) entry which is preliminary data.</text>
</comment>
<accession>A0A2S5RCX8</accession>
<protein>
    <submittedName>
        <fullName evidence="1">Uncharacterized protein</fullName>
    </submittedName>
</protein>
<proteinExistence type="predicted"/>
<sequence length="304" mass="35981">METSKITKINEDEFKINEHQGFFVDKPELSKHLKSIKFPVVILDTEFFNRSHDKTEMTNPLYNETNKSLVYIIQYSFARNLKEISLRNNHRAIKSMTIKRKYNDPTYNFYNQYQYMVKSFLNMLIAKNIKTIILAGSSNDKNILKVWINENKALLNNRKSDLFIQDPTTGVYTVNTIDVYDILGGAMSFINKKDNGEIFYDPNNLKKGTMGVETIQLPSLKKFFEYFDEVFNSSKMEDDEDIYGLSMSALNFLSLPNLKYPDFIRWNKDFKKAKIHCYNDVLKTLYLIDFWYEFCYSKQNKYLK</sequence>
<keyword evidence="2" id="KW-1185">Reference proteome</keyword>
<evidence type="ECO:0000313" key="1">
    <source>
        <dbReference type="EMBL" id="PPE05170.1"/>
    </source>
</evidence>
<evidence type="ECO:0000313" key="2">
    <source>
        <dbReference type="Proteomes" id="UP000237865"/>
    </source>
</evidence>